<dbReference type="Proteomes" id="UP000665020">
    <property type="component" value="Chromosome"/>
</dbReference>
<dbReference type="InterPro" id="IPR001647">
    <property type="entry name" value="HTH_TetR"/>
</dbReference>
<organism evidence="4 5">
    <name type="scientific">Iocasia fonsfrigidae</name>
    <dbReference type="NCBI Taxonomy" id="2682810"/>
    <lineage>
        <taxon>Bacteria</taxon>
        <taxon>Bacillati</taxon>
        <taxon>Bacillota</taxon>
        <taxon>Clostridia</taxon>
        <taxon>Halanaerobiales</taxon>
        <taxon>Halanaerobiaceae</taxon>
        <taxon>Iocasia</taxon>
    </lineage>
</organism>
<dbReference type="PRINTS" id="PR00455">
    <property type="entry name" value="HTHTETR"/>
</dbReference>
<gene>
    <name evidence="4" type="ORF">GM661_17860</name>
</gene>
<evidence type="ECO:0000256" key="2">
    <source>
        <dbReference type="PROSITE-ProRule" id="PRU00335"/>
    </source>
</evidence>
<dbReference type="InterPro" id="IPR050624">
    <property type="entry name" value="HTH-type_Tx_Regulator"/>
</dbReference>
<accession>A0A8A7KNR4</accession>
<dbReference type="Pfam" id="PF00440">
    <property type="entry name" value="TetR_N"/>
    <property type="match status" value="1"/>
</dbReference>
<evidence type="ECO:0000313" key="4">
    <source>
        <dbReference type="EMBL" id="QTL99684.1"/>
    </source>
</evidence>
<keyword evidence="1 2" id="KW-0238">DNA-binding</keyword>
<dbReference type="PROSITE" id="PS50977">
    <property type="entry name" value="HTH_TETR_2"/>
    <property type="match status" value="1"/>
</dbReference>
<evidence type="ECO:0000313" key="5">
    <source>
        <dbReference type="Proteomes" id="UP000665020"/>
    </source>
</evidence>
<dbReference type="SUPFAM" id="SSF46689">
    <property type="entry name" value="Homeodomain-like"/>
    <property type="match status" value="1"/>
</dbReference>
<protein>
    <submittedName>
        <fullName evidence="4">TetR family transcriptional regulator</fullName>
    </submittedName>
</protein>
<dbReference type="PANTHER" id="PTHR43479">
    <property type="entry name" value="ACREF/ENVCD OPERON REPRESSOR-RELATED"/>
    <property type="match status" value="1"/>
</dbReference>
<dbReference type="KEGG" id="ifn:GM661_17860"/>
<keyword evidence="5" id="KW-1185">Reference proteome</keyword>
<name>A0A8A7KNR4_9FIRM</name>
<dbReference type="EMBL" id="CP046640">
    <property type="protein sequence ID" value="QTL99684.1"/>
    <property type="molecule type" value="Genomic_DNA"/>
</dbReference>
<dbReference type="GO" id="GO:0003677">
    <property type="term" value="F:DNA binding"/>
    <property type="evidence" value="ECO:0007669"/>
    <property type="project" value="UniProtKB-UniRule"/>
</dbReference>
<dbReference type="InterPro" id="IPR009057">
    <property type="entry name" value="Homeodomain-like_sf"/>
</dbReference>
<evidence type="ECO:0000256" key="1">
    <source>
        <dbReference type="ARBA" id="ARBA00023125"/>
    </source>
</evidence>
<dbReference type="Gene3D" id="1.10.357.10">
    <property type="entry name" value="Tetracycline Repressor, domain 2"/>
    <property type="match status" value="1"/>
</dbReference>
<proteinExistence type="predicted"/>
<dbReference type="PROSITE" id="PS01081">
    <property type="entry name" value="HTH_TETR_1"/>
    <property type="match status" value="1"/>
</dbReference>
<dbReference type="InterPro" id="IPR023772">
    <property type="entry name" value="DNA-bd_HTH_TetR-type_CS"/>
</dbReference>
<feature type="DNA-binding region" description="H-T-H motif" evidence="2">
    <location>
        <begin position="35"/>
        <end position="54"/>
    </location>
</feature>
<sequence>MVTLLRISKDPAERKNEIIDAAERLFMEDGFDNTTVGDIVNEVGIAKGTFYYHFATKESIIVAIVERRLNKGQKKAETVLNDKELNAVEKMERVMKILFLKAPEDKKIFHYFDLDSNAKIHQKRDELFHKIFKDIILQIVEEGVQDELFKCEYYQEITEIIFIGIDRFMHINLKNFQNKGVFNEKIKAIEELLERVLGLDKGVLKILESI</sequence>
<evidence type="ECO:0000259" key="3">
    <source>
        <dbReference type="PROSITE" id="PS50977"/>
    </source>
</evidence>
<dbReference type="PANTHER" id="PTHR43479:SF11">
    <property type="entry name" value="ACREF_ENVCD OPERON REPRESSOR-RELATED"/>
    <property type="match status" value="1"/>
</dbReference>
<reference evidence="4" key="1">
    <citation type="submission" date="2019-12" db="EMBL/GenBank/DDBJ databases">
        <authorList>
            <person name="zhang j."/>
            <person name="sun C.M."/>
        </authorList>
    </citation>
    <scope>NUCLEOTIDE SEQUENCE</scope>
    <source>
        <strain evidence="4">NS-1</strain>
    </source>
</reference>
<feature type="domain" description="HTH tetR-type" evidence="3">
    <location>
        <begin position="12"/>
        <end position="72"/>
    </location>
</feature>
<dbReference type="AlphaFoldDB" id="A0A8A7KNR4"/>